<reference evidence="1 2" key="1">
    <citation type="submission" date="2018-06" db="EMBL/GenBank/DDBJ databases">
        <title>Genomic Encyclopedia of Archaeal and Bacterial Type Strains, Phase II (KMG-II): from individual species to whole genera.</title>
        <authorList>
            <person name="Goeker M."/>
        </authorList>
    </citation>
    <scope>NUCLEOTIDE SEQUENCE [LARGE SCALE GENOMIC DNA]</scope>
    <source>
        <strain evidence="1 2">DSM 19830</strain>
    </source>
</reference>
<accession>A0A2W7R4B1</accession>
<evidence type="ECO:0000313" key="2">
    <source>
        <dbReference type="Proteomes" id="UP000248882"/>
    </source>
</evidence>
<dbReference type="AlphaFoldDB" id="A0A2W7R4B1"/>
<comment type="caution">
    <text evidence="1">The sequence shown here is derived from an EMBL/GenBank/DDBJ whole genome shotgun (WGS) entry which is preliminary data.</text>
</comment>
<keyword evidence="2" id="KW-1185">Reference proteome</keyword>
<organism evidence="1 2">
    <name type="scientific">Algoriphagus chordae</name>
    <dbReference type="NCBI Taxonomy" id="237019"/>
    <lineage>
        <taxon>Bacteria</taxon>
        <taxon>Pseudomonadati</taxon>
        <taxon>Bacteroidota</taxon>
        <taxon>Cytophagia</taxon>
        <taxon>Cytophagales</taxon>
        <taxon>Cyclobacteriaceae</taxon>
        <taxon>Algoriphagus</taxon>
    </lineage>
</organism>
<sequence length="53" mass="6302">MWIGVTVNCQFQIGKDIRVKLQTSPSLKYDFIATEETLRQPLIYTLDYFKFLE</sequence>
<name>A0A2W7R4B1_9BACT</name>
<gene>
    <name evidence="1" type="ORF">LV85_03439</name>
</gene>
<evidence type="ECO:0000313" key="1">
    <source>
        <dbReference type="EMBL" id="PZX48949.1"/>
    </source>
</evidence>
<dbReference type="Proteomes" id="UP000248882">
    <property type="component" value="Unassembled WGS sequence"/>
</dbReference>
<dbReference type="EMBL" id="QKZT01000017">
    <property type="protein sequence ID" value="PZX48949.1"/>
    <property type="molecule type" value="Genomic_DNA"/>
</dbReference>
<protein>
    <submittedName>
        <fullName evidence="1">Uncharacterized protein</fullName>
    </submittedName>
</protein>
<proteinExistence type="predicted"/>